<evidence type="ECO:0000256" key="1">
    <source>
        <dbReference type="SAM" id="MobiDB-lite"/>
    </source>
</evidence>
<proteinExistence type="predicted"/>
<evidence type="ECO:0000313" key="2">
    <source>
        <dbReference type="EMBL" id="CAL1677965.1"/>
    </source>
</evidence>
<organism evidence="2 3">
    <name type="scientific">Lasius platythorax</name>
    <dbReference type="NCBI Taxonomy" id="488582"/>
    <lineage>
        <taxon>Eukaryota</taxon>
        <taxon>Metazoa</taxon>
        <taxon>Ecdysozoa</taxon>
        <taxon>Arthropoda</taxon>
        <taxon>Hexapoda</taxon>
        <taxon>Insecta</taxon>
        <taxon>Pterygota</taxon>
        <taxon>Neoptera</taxon>
        <taxon>Endopterygota</taxon>
        <taxon>Hymenoptera</taxon>
        <taxon>Apocrita</taxon>
        <taxon>Aculeata</taxon>
        <taxon>Formicoidea</taxon>
        <taxon>Formicidae</taxon>
        <taxon>Formicinae</taxon>
        <taxon>Lasius</taxon>
        <taxon>Lasius</taxon>
    </lineage>
</organism>
<name>A0AAV2NCL4_9HYME</name>
<gene>
    <name evidence="2" type="ORF">LPLAT_LOCUS3890</name>
</gene>
<protein>
    <submittedName>
        <fullName evidence="2">Uncharacterized protein</fullName>
    </submittedName>
</protein>
<dbReference type="AlphaFoldDB" id="A0AAV2NCL4"/>
<feature type="compositionally biased region" description="Basic and acidic residues" evidence="1">
    <location>
        <begin position="22"/>
        <end position="41"/>
    </location>
</feature>
<accession>A0AAV2NCL4</accession>
<sequence>MPTRRSDREALGDIRRLFYETSDSHARDSKERASESAHDVPDDTDAGNTYVYPSTFGRKYIFPLVSAHTRQLHGTWVVDFD</sequence>
<feature type="region of interest" description="Disordered" evidence="1">
    <location>
        <begin position="22"/>
        <end position="47"/>
    </location>
</feature>
<evidence type="ECO:0000313" key="3">
    <source>
        <dbReference type="Proteomes" id="UP001497644"/>
    </source>
</evidence>
<reference evidence="2" key="1">
    <citation type="submission" date="2024-04" db="EMBL/GenBank/DDBJ databases">
        <authorList>
            <consortium name="Molecular Ecology Group"/>
        </authorList>
    </citation>
    <scope>NUCLEOTIDE SEQUENCE</scope>
</reference>
<dbReference type="EMBL" id="OZ034836">
    <property type="protein sequence ID" value="CAL1677965.1"/>
    <property type="molecule type" value="Genomic_DNA"/>
</dbReference>
<dbReference type="Proteomes" id="UP001497644">
    <property type="component" value="Chromosome 13"/>
</dbReference>
<keyword evidence="3" id="KW-1185">Reference proteome</keyword>